<evidence type="ECO:0000313" key="1">
    <source>
        <dbReference type="EMBL" id="CAG9947142.1"/>
    </source>
</evidence>
<reference evidence="1" key="1">
    <citation type="submission" date="2020-04" db="EMBL/GenBank/DDBJ databases">
        <authorList>
            <person name="Broberg M."/>
        </authorList>
    </citation>
    <scope>NUCLEOTIDE SEQUENCE</scope>
</reference>
<comment type="caution">
    <text evidence="1">The sequence shown here is derived from an EMBL/GenBank/DDBJ whole genome shotgun (WGS) entry which is preliminary data.</text>
</comment>
<dbReference type="Proteomes" id="UP000836387">
    <property type="component" value="Unassembled WGS sequence"/>
</dbReference>
<organism evidence="1 2">
    <name type="scientific">Clonostachys rosea f. rosea IK726</name>
    <dbReference type="NCBI Taxonomy" id="1349383"/>
    <lineage>
        <taxon>Eukaryota</taxon>
        <taxon>Fungi</taxon>
        <taxon>Dikarya</taxon>
        <taxon>Ascomycota</taxon>
        <taxon>Pezizomycotina</taxon>
        <taxon>Sordariomycetes</taxon>
        <taxon>Hypocreomycetidae</taxon>
        <taxon>Hypocreales</taxon>
        <taxon>Bionectriaceae</taxon>
        <taxon>Clonostachys</taxon>
    </lineage>
</organism>
<evidence type="ECO:0000313" key="2">
    <source>
        <dbReference type="Proteomes" id="UP000836387"/>
    </source>
</evidence>
<dbReference type="EMBL" id="CADEHS020000011">
    <property type="protein sequence ID" value="CAG9947142.1"/>
    <property type="molecule type" value="Genomic_DNA"/>
</dbReference>
<keyword evidence="2" id="KW-1185">Reference proteome</keyword>
<reference evidence="1" key="2">
    <citation type="submission" date="2021-10" db="EMBL/GenBank/DDBJ databases">
        <authorList>
            <person name="Piombo E."/>
        </authorList>
    </citation>
    <scope>NUCLEOTIDE SEQUENCE</scope>
</reference>
<sequence length="182" mass="20175">MIWETATWTIVDESSAKLYGKDGGAVGLSPDGKLMARATWDDDSTTVILLETREQVHVFRSWASILAFSPDNRVLVLGSAFGVRAYDTKAGSELWTLDTDDVIKVLLNRETDSEAVRETDHEADSEICSETGSEADSEIGSETEGVEMDDDHIIKAIALSSNAKRFAMVTYMRFFIWNVEDP</sequence>
<protein>
    <submittedName>
        <fullName evidence="1">Uncharacterized protein</fullName>
    </submittedName>
</protein>
<proteinExistence type="predicted"/>
<accession>A0ACA9U200</accession>
<gene>
    <name evidence="1" type="ORF">CRV2_00013254</name>
</gene>
<name>A0ACA9U200_BIOOC</name>